<proteinExistence type="predicted"/>
<dbReference type="STRING" id="1294262.GCA_001316085_02117"/>
<keyword evidence="2" id="KW-0479">Metal-binding</keyword>
<dbReference type="KEGG" id="step:IC006_2138"/>
<dbReference type="Gene3D" id="3.40.228.10">
    <property type="entry name" value="Dimethylsulfoxide Reductase, domain 2"/>
    <property type="match status" value="2"/>
</dbReference>
<accession>A0A510DX82</accession>
<dbReference type="GO" id="GO:0016491">
    <property type="term" value="F:oxidoreductase activity"/>
    <property type="evidence" value="ECO:0007669"/>
    <property type="project" value="InterPro"/>
</dbReference>
<dbReference type="SUPFAM" id="SSF53706">
    <property type="entry name" value="Formate dehydrogenase/DMSO reductase, domains 1-3"/>
    <property type="match status" value="1"/>
</dbReference>
<reference evidence="4 5" key="1">
    <citation type="journal article" date="2020" name="Int. J. Syst. Evol. Microbiol.">
        <title>Sulfuracidifex tepidarius gen. nov., sp. nov. and transfer of Sulfolobus metallicus Huber and Stetter 1992 to the genus Sulfuracidifex as Sulfuracidifex metallicus comb. nov.</title>
        <authorList>
            <person name="Itoh T."/>
            <person name="Miura T."/>
            <person name="Sakai H.D."/>
            <person name="Kato S."/>
            <person name="Ohkuma M."/>
            <person name="Takashina T."/>
        </authorList>
    </citation>
    <scope>NUCLEOTIDE SEQUENCE [LARGE SCALE GENOMIC DNA]</scope>
    <source>
        <strain evidence="4 5">IC-006</strain>
    </source>
</reference>
<evidence type="ECO:0000313" key="5">
    <source>
        <dbReference type="Proteomes" id="UP000322983"/>
    </source>
</evidence>
<dbReference type="RefSeq" id="WP_149528690.1">
    <property type="nucleotide sequence ID" value="NZ_AP018929.1"/>
</dbReference>
<dbReference type="AlphaFoldDB" id="A0A510DX82"/>
<keyword evidence="5" id="KW-1185">Reference proteome</keyword>
<organism evidence="4 5">
    <name type="scientific">Sulfuracidifex tepidarius</name>
    <dbReference type="NCBI Taxonomy" id="1294262"/>
    <lineage>
        <taxon>Archaea</taxon>
        <taxon>Thermoproteota</taxon>
        <taxon>Thermoprotei</taxon>
        <taxon>Sulfolobales</taxon>
        <taxon>Sulfolobaceae</taxon>
        <taxon>Sulfuracidifex</taxon>
    </lineage>
</organism>
<evidence type="ECO:0000259" key="3">
    <source>
        <dbReference type="Pfam" id="PF00384"/>
    </source>
</evidence>
<dbReference type="InterPro" id="IPR050612">
    <property type="entry name" value="Prok_Mopterin_Oxidored"/>
</dbReference>
<dbReference type="Pfam" id="PF00384">
    <property type="entry name" value="Molybdopterin"/>
    <property type="match status" value="1"/>
</dbReference>
<dbReference type="InterPro" id="IPR006656">
    <property type="entry name" value="Mopterin_OxRdtase"/>
</dbReference>
<evidence type="ECO:0000256" key="2">
    <source>
        <dbReference type="ARBA" id="ARBA00023014"/>
    </source>
</evidence>
<evidence type="ECO:0000313" key="4">
    <source>
        <dbReference type="EMBL" id="BBG24804.1"/>
    </source>
</evidence>
<feature type="domain" description="Molybdopterin oxidoreductase" evidence="3">
    <location>
        <begin position="63"/>
        <end position="373"/>
    </location>
</feature>
<dbReference type="Gene3D" id="3.30.2070.10">
    <property type="entry name" value="Formate dehydrogenase/DMSO reductase"/>
    <property type="match status" value="1"/>
</dbReference>
<keyword evidence="1" id="KW-0408">Iron</keyword>
<keyword evidence="2" id="KW-0411">Iron-sulfur</keyword>
<dbReference type="OrthoDB" id="23466at2157"/>
<dbReference type="EMBL" id="AP018929">
    <property type="protein sequence ID" value="BBG24804.1"/>
    <property type="molecule type" value="Genomic_DNA"/>
</dbReference>
<protein>
    <submittedName>
        <fullName evidence="4">Nitrate reductase</fullName>
    </submittedName>
</protein>
<evidence type="ECO:0000256" key="1">
    <source>
        <dbReference type="ARBA" id="ARBA00023004"/>
    </source>
</evidence>
<dbReference type="GeneID" id="41715886"/>
<dbReference type="PANTHER" id="PTHR43742">
    <property type="entry name" value="TRIMETHYLAMINE-N-OXIDE REDUCTASE"/>
    <property type="match status" value="1"/>
</dbReference>
<dbReference type="Gene3D" id="3.40.50.740">
    <property type="match status" value="2"/>
</dbReference>
<name>A0A510DX82_9CREN</name>
<dbReference type="PANTHER" id="PTHR43742:SF6">
    <property type="entry name" value="OXIDOREDUCTASE YYAE-RELATED"/>
    <property type="match status" value="1"/>
</dbReference>
<gene>
    <name evidence="4" type="ORF">IC006_2138</name>
</gene>
<dbReference type="Proteomes" id="UP000322983">
    <property type="component" value="Chromosome"/>
</dbReference>
<sequence>MVIACTRDCYDTCVFDSSHKVLPTFPFEGFTCSRGIADMKRNSVNRVKDFMIDGSIATMDEAVRKVVKEIKARKPTEIIHVDYDGNQGLLTWYFPARFWNAIHSAITDYSICSSEGHLAISKVYGSSFGATPEDFSKADSFVIWGSDPKTSFIHGWKLMKGKYKVTVDVRLSPTAKESDRAIIIKPSSDAFLALGVLKSLHEMGYSDEIPTPWEVIEEETGVRRREVEELASVYEERKPLTVIGFALGRTFQGGKAISMISAIPSLLGIKRGFYYSNSSYGINFSYLRGTSKASRVVGMADVYKEVEKGNITFMFVWNSNPLHSLPGSDRIAEAVEEGRLFLVVHDPFMNETAKIANVVIPAPTYLEKEDVVYSYWHRYLVYNKPILPKSGVDEITLMRALAREMEVTDESVWEDPWVAVEKATGVNIQELKFKGVMKLPEPEFRKPRLEIPALERVPKGKVLVFGSHPNFTNSQFKEIYGRKEPVAFNSSLEGIGYLRSKWGKIRVKFVKVDDVPDGVIFMFKSNLFDLDGKPVNSIIGNEKGESGTPLLNFTLVQTEIEKEHEEQVKEEVNCC</sequence>
<dbReference type="GO" id="GO:0051536">
    <property type="term" value="F:iron-sulfur cluster binding"/>
    <property type="evidence" value="ECO:0007669"/>
    <property type="project" value="UniProtKB-KW"/>
</dbReference>